<dbReference type="PROSITE" id="PS50862">
    <property type="entry name" value="AA_TRNA_LIGASE_II"/>
    <property type="match status" value="1"/>
</dbReference>
<dbReference type="InterPro" id="IPR006195">
    <property type="entry name" value="aa-tRNA-synth_II"/>
</dbReference>
<evidence type="ECO:0000256" key="7">
    <source>
        <dbReference type="HAMAP-Rule" id="MF_00044"/>
    </source>
</evidence>
<dbReference type="EC" id="6.1.1.12" evidence="7"/>
<dbReference type="SUPFAM" id="SSF50249">
    <property type="entry name" value="Nucleic acid-binding proteins"/>
    <property type="match status" value="1"/>
</dbReference>
<reference evidence="9 10" key="1">
    <citation type="submission" date="2020-08" db="EMBL/GenBank/DDBJ databases">
        <title>Genomic Encyclopedia of Type Strains, Phase IV (KMG-IV): sequencing the most valuable type-strain genomes for metagenomic binning, comparative biology and taxonomic classification.</title>
        <authorList>
            <person name="Goeker M."/>
        </authorList>
    </citation>
    <scope>NUCLEOTIDE SEQUENCE [LARGE SCALE GENOMIC DNA]</scope>
    <source>
        <strain evidence="9 10">DSM 13481</strain>
    </source>
</reference>
<protein>
    <recommendedName>
        <fullName evidence="7">Aspartate--tRNA ligase</fullName>
        <ecNumber evidence="7">6.1.1.12</ecNumber>
    </recommendedName>
    <alternativeName>
        <fullName evidence="7">Aspartyl-tRNA synthetase</fullName>
        <shortName evidence="7">AspRS</shortName>
    </alternativeName>
</protein>
<dbReference type="Pfam" id="PF02938">
    <property type="entry name" value="GAD"/>
    <property type="match status" value="1"/>
</dbReference>
<accession>A0A841GPF7</accession>
<dbReference type="CDD" id="cd00777">
    <property type="entry name" value="AspRS_core"/>
    <property type="match status" value="1"/>
</dbReference>
<comment type="function">
    <text evidence="7">Catalyzes the attachment of L-aspartate to tRNA(Asp) in a two-step reaction: L-aspartate is first activated by ATP to form Asp-AMP and then transferred to the acceptor end of tRNA(Asp).</text>
</comment>
<dbReference type="InterPro" id="IPR004524">
    <property type="entry name" value="Asp-tRNA-ligase_1"/>
</dbReference>
<dbReference type="Gene3D" id="2.40.50.140">
    <property type="entry name" value="Nucleic acid-binding proteins"/>
    <property type="match status" value="1"/>
</dbReference>
<evidence type="ECO:0000313" key="10">
    <source>
        <dbReference type="Proteomes" id="UP000555828"/>
    </source>
</evidence>
<dbReference type="CDD" id="cd04317">
    <property type="entry name" value="EcAspRS_like_N"/>
    <property type="match status" value="1"/>
</dbReference>
<feature type="binding site" evidence="7">
    <location>
        <position position="170"/>
    </location>
    <ligand>
        <name>L-aspartate</name>
        <dbReference type="ChEBI" id="CHEBI:29991"/>
    </ligand>
</feature>
<keyword evidence="10" id="KW-1185">Reference proteome</keyword>
<dbReference type="NCBIfam" id="NF001750">
    <property type="entry name" value="PRK00476.1"/>
    <property type="match status" value="1"/>
</dbReference>
<feature type="binding site" evidence="7">
    <location>
        <position position="216"/>
    </location>
    <ligand>
        <name>L-aspartate</name>
        <dbReference type="ChEBI" id="CHEBI:29991"/>
    </ligand>
</feature>
<dbReference type="Gene3D" id="3.30.1360.30">
    <property type="entry name" value="GAD-like domain"/>
    <property type="match status" value="1"/>
</dbReference>
<dbReference type="SUPFAM" id="SSF55261">
    <property type="entry name" value="GAD domain-like"/>
    <property type="match status" value="1"/>
</dbReference>
<name>A0A841GPF7_9BACT</name>
<evidence type="ECO:0000256" key="5">
    <source>
        <dbReference type="ARBA" id="ARBA00022917"/>
    </source>
</evidence>
<evidence type="ECO:0000259" key="8">
    <source>
        <dbReference type="PROSITE" id="PS50862"/>
    </source>
</evidence>
<dbReference type="InterPro" id="IPR004364">
    <property type="entry name" value="Aa-tRNA-synt_II"/>
</dbReference>
<keyword evidence="5 7" id="KW-0648">Protein biosynthesis</keyword>
<dbReference type="PANTHER" id="PTHR22594:SF5">
    <property type="entry name" value="ASPARTATE--TRNA LIGASE, MITOCHONDRIAL"/>
    <property type="match status" value="1"/>
</dbReference>
<dbReference type="NCBIfam" id="TIGR00459">
    <property type="entry name" value="aspS_bact"/>
    <property type="match status" value="1"/>
</dbReference>
<feature type="binding site" evidence="7">
    <location>
        <position position="469"/>
    </location>
    <ligand>
        <name>ATP</name>
        <dbReference type="ChEBI" id="CHEBI:30616"/>
    </ligand>
</feature>
<comment type="similarity">
    <text evidence="1 7">Belongs to the class-II aminoacyl-tRNA synthetase family. Type 1 subfamily.</text>
</comment>
<feature type="binding site" evidence="7">
    <location>
        <position position="440"/>
    </location>
    <ligand>
        <name>L-aspartate</name>
        <dbReference type="ChEBI" id="CHEBI:29991"/>
    </ligand>
</feature>
<keyword evidence="2 7" id="KW-0436">Ligase</keyword>
<dbReference type="GO" id="GO:0005524">
    <property type="term" value="F:ATP binding"/>
    <property type="evidence" value="ECO:0007669"/>
    <property type="project" value="UniProtKB-UniRule"/>
</dbReference>
<dbReference type="AlphaFoldDB" id="A0A841GPF7"/>
<dbReference type="InterPro" id="IPR012340">
    <property type="entry name" value="NA-bd_OB-fold"/>
</dbReference>
<comment type="subunit">
    <text evidence="7">Homodimer.</text>
</comment>
<feature type="binding site" evidence="7">
    <location>
        <position position="476"/>
    </location>
    <ligand>
        <name>L-aspartate</name>
        <dbReference type="ChEBI" id="CHEBI:29991"/>
    </ligand>
</feature>
<dbReference type="RefSeq" id="WP_184618384.1">
    <property type="nucleotide sequence ID" value="NZ_JACHEX010000001.1"/>
</dbReference>
<dbReference type="InterPro" id="IPR029351">
    <property type="entry name" value="GAD_dom"/>
</dbReference>
<dbReference type="Pfam" id="PF01336">
    <property type="entry name" value="tRNA_anti-codon"/>
    <property type="match status" value="1"/>
</dbReference>
<dbReference type="HAMAP" id="MF_00044">
    <property type="entry name" value="Asp_tRNA_synth_type1"/>
    <property type="match status" value="1"/>
</dbReference>
<feature type="domain" description="Aminoacyl-transfer RNA synthetases class-II family profile" evidence="8">
    <location>
        <begin position="139"/>
        <end position="542"/>
    </location>
</feature>
<feature type="region of interest" description="Aspartate" evidence="7">
    <location>
        <begin position="194"/>
        <end position="197"/>
    </location>
</feature>
<dbReference type="GO" id="GO:0004815">
    <property type="term" value="F:aspartate-tRNA ligase activity"/>
    <property type="evidence" value="ECO:0007669"/>
    <property type="project" value="UniProtKB-UniRule"/>
</dbReference>
<dbReference type="InterPro" id="IPR002312">
    <property type="entry name" value="Asp/Asn-tRNA-synth_IIb"/>
</dbReference>
<proteinExistence type="inferred from homology"/>
<evidence type="ECO:0000256" key="2">
    <source>
        <dbReference type="ARBA" id="ARBA00022598"/>
    </source>
</evidence>
<dbReference type="GO" id="GO:0003676">
    <property type="term" value="F:nucleic acid binding"/>
    <property type="evidence" value="ECO:0007669"/>
    <property type="project" value="InterPro"/>
</dbReference>
<evidence type="ECO:0000256" key="4">
    <source>
        <dbReference type="ARBA" id="ARBA00022840"/>
    </source>
</evidence>
<evidence type="ECO:0000313" key="9">
    <source>
        <dbReference type="EMBL" id="MBB6061603.1"/>
    </source>
</evidence>
<keyword evidence="6 7" id="KW-0030">Aminoacyl-tRNA synthetase</keyword>
<comment type="caution">
    <text evidence="9">The sequence shown here is derived from an EMBL/GenBank/DDBJ whole genome shotgun (WGS) entry which is preliminary data.</text>
</comment>
<dbReference type="EMBL" id="JACHEX010000001">
    <property type="protein sequence ID" value="MBB6061603.1"/>
    <property type="molecule type" value="Genomic_DNA"/>
</dbReference>
<keyword evidence="4 7" id="KW-0067">ATP-binding</keyword>
<gene>
    <name evidence="7" type="primary">aspS</name>
    <name evidence="9" type="ORF">HNP65_000025</name>
</gene>
<dbReference type="GO" id="GO:0005737">
    <property type="term" value="C:cytoplasm"/>
    <property type="evidence" value="ECO:0007669"/>
    <property type="project" value="UniProtKB-SubCell"/>
</dbReference>
<dbReference type="InterPro" id="IPR047089">
    <property type="entry name" value="Asp-tRNA-ligase_1_N"/>
</dbReference>
<dbReference type="InterPro" id="IPR004115">
    <property type="entry name" value="GAD-like_sf"/>
</dbReference>
<evidence type="ECO:0000256" key="6">
    <source>
        <dbReference type="ARBA" id="ARBA00023146"/>
    </source>
</evidence>
<comment type="subcellular location">
    <subcellularLocation>
        <location evidence="7">Cytoplasm</location>
    </subcellularLocation>
</comment>
<dbReference type="Gene3D" id="3.30.930.10">
    <property type="entry name" value="Bira Bifunctional Protein, Domain 2"/>
    <property type="match status" value="1"/>
</dbReference>
<comment type="catalytic activity">
    <reaction evidence="7">
        <text>tRNA(Asp) + L-aspartate + ATP = L-aspartyl-tRNA(Asp) + AMP + diphosphate</text>
        <dbReference type="Rhea" id="RHEA:19649"/>
        <dbReference type="Rhea" id="RHEA-COMP:9660"/>
        <dbReference type="Rhea" id="RHEA-COMP:9678"/>
        <dbReference type="ChEBI" id="CHEBI:29991"/>
        <dbReference type="ChEBI" id="CHEBI:30616"/>
        <dbReference type="ChEBI" id="CHEBI:33019"/>
        <dbReference type="ChEBI" id="CHEBI:78442"/>
        <dbReference type="ChEBI" id="CHEBI:78516"/>
        <dbReference type="ChEBI" id="CHEBI:456215"/>
        <dbReference type="EC" id="6.1.1.12"/>
    </reaction>
</comment>
<dbReference type="Pfam" id="PF00152">
    <property type="entry name" value="tRNA-synt_2"/>
    <property type="match status" value="1"/>
</dbReference>
<feature type="binding site" evidence="7">
    <location>
        <begin position="521"/>
        <end position="524"/>
    </location>
    <ligand>
        <name>ATP</name>
        <dbReference type="ChEBI" id="CHEBI:30616"/>
    </ligand>
</feature>
<evidence type="ECO:0000256" key="3">
    <source>
        <dbReference type="ARBA" id="ARBA00022741"/>
    </source>
</evidence>
<keyword evidence="3 7" id="KW-0547">Nucleotide-binding</keyword>
<feature type="binding site" evidence="7">
    <location>
        <position position="225"/>
    </location>
    <ligand>
        <name>ATP</name>
        <dbReference type="ChEBI" id="CHEBI:30616"/>
    </ligand>
</feature>
<dbReference type="InterPro" id="IPR004365">
    <property type="entry name" value="NA-bd_OB_tRNA"/>
</dbReference>
<dbReference type="InterPro" id="IPR047090">
    <property type="entry name" value="AspRS_core"/>
</dbReference>
<dbReference type="PANTHER" id="PTHR22594">
    <property type="entry name" value="ASPARTYL/LYSYL-TRNA SYNTHETASE"/>
    <property type="match status" value="1"/>
</dbReference>
<organism evidence="9 10">
    <name type="scientific">Thermosipho japonicus</name>
    <dbReference type="NCBI Taxonomy" id="90323"/>
    <lineage>
        <taxon>Bacteria</taxon>
        <taxon>Thermotogati</taxon>
        <taxon>Thermotogota</taxon>
        <taxon>Thermotogae</taxon>
        <taxon>Thermotogales</taxon>
        <taxon>Fervidobacteriaceae</taxon>
        <taxon>Thermosipho</taxon>
    </lineage>
</organism>
<dbReference type="SUPFAM" id="SSF55681">
    <property type="entry name" value="Class II aaRS and biotin synthetases"/>
    <property type="match status" value="1"/>
</dbReference>
<comment type="caution">
    <text evidence="7">Lacks conserved residue(s) required for the propagation of feature annotation.</text>
</comment>
<dbReference type="GO" id="GO:0006422">
    <property type="term" value="P:aspartyl-tRNA aminoacylation"/>
    <property type="evidence" value="ECO:0007669"/>
    <property type="project" value="UniProtKB-UniRule"/>
</dbReference>
<sequence>MYRTHTCGELNIKDVGKKVVLSGWVDRIRDLGGIKFIILRDRYGVTQIVVDPESPAYEISQQIGREWVIQIEGTVSERPESTKTETQTGEIEVIVEKITVLSKAELPPFYPGDKVSEDLRLKYRYLDLRDKNMNKNLIVRHKMAQAAREFLNKHGFLEIETPYLTKSTPEGARDFLVPSRLQKGKFYALPQSPQLFKQLLMISGFDKYYQFARCFRDEDLRADRQPEFTQIDIEMSFVEMEDVINLMESFVRHVYGSVGIKLPEKFDRITYDEAMEMYGSDKPDRRFGMELKDLTNYFKDSDFKIIKNVINNGGSIKGFITRIPISRKIASELESYVKEFGLGGLLWFKLENGVISSPTNKFLGESYENISKDYNLKDGNVLLLAAHTNREQLNTALGALRLKIGREYFKDLEKGFDALWVVDFPFLEWNEEERRYVARHHPFTMPKNIDSKLEDIKAYAYDMILNGNEIGGGSIRIHNPEIQRKVFEIIGLTNKEAEEKFGFLLEALKYGAPPHGGIAFGFDRMVSIALKTSSIRDVIAFPKTTSGTCQLTGAPSSVDKNQLEELSIKLVDIKEGGDENE</sequence>
<dbReference type="Proteomes" id="UP000555828">
    <property type="component" value="Unassembled WGS sequence"/>
</dbReference>
<feature type="binding site" evidence="7">
    <location>
        <begin position="216"/>
        <end position="218"/>
    </location>
    <ligand>
        <name>ATP</name>
        <dbReference type="ChEBI" id="CHEBI:30616"/>
    </ligand>
</feature>
<evidence type="ECO:0000256" key="1">
    <source>
        <dbReference type="ARBA" id="ARBA00006303"/>
    </source>
</evidence>
<dbReference type="PRINTS" id="PR01042">
    <property type="entry name" value="TRNASYNTHASP"/>
</dbReference>
<dbReference type="InterPro" id="IPR045864">
    <property type="entry name" value="aa-tRNA-synth_II/BPL/LPL"/>
</dbReference>
<keyword evidence="7" id="KW-0963">Cytoplasm</keyword>